<dbReference type="SUPFAM" id="SSF141571">
    <property type="entry name" value="Pentapeptide repeat-like"/>
    <property type="match status" value="1"/>
</dbReference>
<dbReference type="PROSITE" id="PS50082">
    <property type="entry name" value="WD_REPEATS_2"/>
    <property type="match status" value="5"/>
</dbReference>
<proteinExistence type="predicted"/>
<evidence type="ECO:0000313" key="4">
    <source>
        <dbReference type="EMBL" id="KAG0272603.1"/>
    </source>
</evidence>
<feature type="repeat" description="WD" evidence="3">
    <location>
        <begin position="671"/>
        <end position="712"/>
    </location>
</feature>
<feature type="repeat" description="WD" evidence="3">
    <location>
        <begin position="284"/>
        <end position="325"/>
    </location>
</feature>
<keyword evidence="2" id="KW-0677">Repeat</keyword>
<feature type="repeat" description="WD" evidence="3">
    <location>
        <begin position="326"/>
        <end position="356"/>
    </location>
</feature>
<evidence type="ECO:0000256" key="3">
    <source>
        <dbReference type="PROSITE-ProRule" id="PRU00221"/>
    </source>
</evidence>
<dbReference type="SMART" id="SM00320">
    <property type="entry name" value="WD40"/>
    <property type="match status" value="11"/>
</dbReference>
<dbReference type="PANTHER" id="PTHR19879">
    <property type="entry name" value="TRANSCRIPTION INITIATION FACTOR TFIID"/>
    <property type="match status" value="1"/>
</dbReference>
<dbReference type="PANTHER" id="PTHR19879:SF9">
    <property type="entry name" value="TRANSCRIPTION INITIATION FACTOR TFIID SUBUNIT 5"/>
    <property type="match status" value="1"/>
</dbReference>
<name>A0AAD4H6A8_9FUNG</name>
<feature type="non-terminal residue" evidence="4">
    <location>
        <position position="1"/>
    </location>
</feature>
<accession>A0AAD4H6A8</accession>
<dbReference type="InterPro" id="IPR019775">
    <property type="entry name" value="WD40_repeat_CS"/>
</dbReference>
<dbReference type="InterPro" id="IPR001680">
    <property type="entry name" value="WD40_rpt"/>
</dbReference>
<gene>
    <name evidence="4" type="ORF">BGZ95_011615</name>
</gene>
<evidence type="ECO:0000313" key="5">
    <source>
        <dbReference type="Proteomes" id="UP001194580"/>
    </source>
</evidence>
<evidence type="ECO:0008006" key="6">
    <source>
        <dbReference type="Google" id="ProtNLM"/>
    </source>
</evidence>
<keyword evidence="1 3" id="KW-0853">WD repeat</keyword>
<comment type="caution">
    <text evidence="4">The sequence shown here is derived from an EMBL/GenBank/DDBJ whole genome shotgun (WGS) entry which is preliminary data.</text>
</comment>
<organism evidence="4 5">
    <name type="scientific">Linnemannia exigua</name>
    <dbReference type="NCBI Taxonomy" id="604196"/>
    <lineage>
        <taxon>Eukaryota</taxon>
        <taxon>Fungi</taxon>
        <taxon>Fungi incertae sedis</taxon>
        <taxon>Mucoromycota</taxon>
        <taxon>Mortierellomycotina</taxon>
        <taxon>Mortierellomycetes</taxon>
        <taxon>Mortierellales</taxon>
        <taxon>Mortierellaceae</taxon>
        <taxon>Linnemannia</taxon>
    </lineage>
</organism>
<dbReference type="CDD" id="cd00200">
    <property type="entry name" value="WD40"/>
    <property type="match status" value="1"/>
</dbReference>
<keyword evidence="5" id="KW-1185">Reference proteome</keyword>
<dbReference type="SUPFAM" id="SSF50978">
    <property type="entry name" value="WD40 repeat-like"/>
    <property type="match status" value="2"/>
</dbReference>
<dbReference type="AlphaFoldDB" id="A0AAD4H6A8"/>
<sequence length="775" mass="84729">NPVVQYTHLRDRNTWKATFFSPDGQAKLLRESSTVTRSGSFFRFLHRSLLEYFFSRTVYDPLDSSGDGASQEGLGASTAKTGLLSMNLIGEPSIVQFLAERVQADPAFKADLFGVIEDSKTDAGTAQAAANAISILVRANVPLSNMDLRNIKIPGANLCGGQFDSTTFEGADLTAVNLEKTWLRQANLSNTQMARVQFGELHYLKVAGTIWSSSFSADGRFFAVATRDMETNIFDTTSWDIVARTYSGIALAFSPVSQDLALGAENITLVEVRDLMTGQIRLNLTGHKRTVAHIVYSSDGTQIATSSIDATVRIWSSESGATLHILRDHTGPVWGAAFAPTRAQLASCGEDGTVRIAAGRDDGHICLWDGLTGELTHVMSRHMGPALGVSYSLDGRQIASCGEDMMVRLGDPDSGDYYEKLSGHVFQCVRTVAYSSDGGFIASGDDGGYVRLWKTGAPPQSAAPPLQEVLYVRFSVDGSWMLKGYDDGTILLLETLTGFSRVVSIEQTSPYRQATVSSCGLRVATIHTDFSLRLWGVHTGTGELLHVFRGHTEYVECIEFSHNGRQLISSGIDLTVRVWDTATGQAGFVLRGQNKNAISITFSPTDDQIASCEDQAIQVWSAATGERLFVLDNNHGIGRFDYSLDGKYIIAAAHSGHNCWDTQTGERVNRFAAIDTEFFTFTFSPNGSFLATTGREGLLRVWDVSSSEAEGGGCKEVYQTKIEITYKIFWKEWKGDMYLVTMNSSLSWVLWKLVMAASDPQNSNSVEKVMVLLSR</sequence>
<dbReference type="Gene3D" id="2.160.20.80">
    <property type="entry name" value="E3 ubiquitin-protein ligase SopA"/>
    <property type="match status" value="1"/>
</dbReference>
<evidence type="ECO:0000256" key="1">
    <source>
        <dbReference type="ARBA" id="ARBA00022574"/>
    </source>
</evidence>
<dbReference type="InterPro" id="IPR036322">
    <property type="entry name" value="WD40_repeat_dom_sf"/>
</dbReference>
<dbReference type="EMBL" id="JAAAIL010000894">
    <property type="protein sequence ID" value="KAG0272603.1"/>
    <property type="molecule type" value="Genomic_DNA"/>
</dbReference>
<dbReference type="InterPro" id="IPR001646">
    <property type="entry name" value="5peptide_repeat"/>
</dbReference>
<dbReference type="Pfam" id="PF00805">
    <property type="entry name" value="Pentapeptide"/>
    <property type="match status" value="1"/>
</dbReference>
<dbReference type="InterPro" id="IPR015943">
    <property type="entry name" value="WD40/YVTN_repeat-like_dom_sf"/>
</dbReference>
<dbReference type="Proteomes" id="UP001194580">
    <property type="component" value="Unassembled WGS sequence"/>
</dbReference>
<dbReference type="PROSITE" id="PS50294">
    <property type="entry name" value="WD_REPEATS_REGION"/>
    <property type="match status" value="3"/>
</dbReference>
<dbReference type="Gene3D" id="2.130.10.10">
    <property type="entry name" value="YVTN repeat-like/Quinoprotein amine dehydrogenase"/>
    <property type="match status" value="4"/>
</dbReference>
<dbReference type="Pfam" id="PF00400">
    <property type="entry name" value="WD40"/>
    <property type="match status" value="7"/>
</dbReference>
<evidence type="ECO:0000256" key="2">
    <source>
        <dbReference type="ARBA" id="ARBA00022737"/>
    </source>
</evidence>
<protein>
    <recommendedName>
        <fullName evidence="6">WD40 repeat-like protein</fullName>
    </recommendedName>
</protein>
<feature type="repeat" description="WD" evidence="3">
    <location>
        <begin position="548"/>
        <end position="589"/>
    </location>
</feature>
<feature type="repeat" description="WD" evidence="3">
    <location>
        <begin position="429"/>
        <end position="454"/>
    </location>
</feature>
<reference evidence="4" key="1">
    <citation type="journal article" date="2020" name="Fungal Divers.">
        <title>Resolving the Mortierellaceae phylogeny through synthesis of multi-gene phylogenetics and phylogenomics.</title>
        <authorList>
            <person name="Vandepol N."/>
            <person name="Liber J."/>
            <person name="Desiro A."/>
            <person name="Na H."/>
            <person name="Kennedy M."/>
            <person name="Barry K."/>
            <person name="Grigoriev I.V."/>
            <person name="Miller A.N."/>
            <person name="O'Donnell K."/>
            <person name="Stajich J.E."/>
            <person name="Bonito G."/>
        </authorList>
    </citation>
    <scope>NUCLEOTIDE SEQUENCE</scope>
    <source>
        <strain evidence="4">NRRL 28262</strain>
    </source>
</reference>
<dbReference type="PROSITE" id="PS00678">
    <property type="entry name" value="WD_REPEATS_1"/>
    <property type="match status" value="1"/>
</dbReference>